<keyword evidence="3" id="KW-1185">Reference proteome</keyword>
<feature type="signal peptide" evidence="1">
    <location>
        <begin position="1"/>
        <end position="39"/>
    </location>
</feature>
<organism evidence="2 3">
    <name type="scientific">Heterodera schachtii</name>
    <name type="common">Sugarbeet cyst nematode worm</name>
    <name type="synonym">Tylenchus schachtii</name>
    <dbReference type="NCBI Taxonomy" id="97005"/>
    <lineage>
        <taxon>Eukaryota</taxon>
        <taxon>Metazoa</taxon>
        <taxon>Ecdysozoa</taxon>
        <taxon>Nematoda</taxon>
        <taxon>Chromadorea</taxon>
        <taxon>Rhabditida</taxon>
        <taxon>Tylenchina</taxon>
        <taxon>Tylenchomorpha</taxon>
        <taxon>Tylenchoidea</taxon>
        <taxon>Heteroderidae</taxon>
        <taxon>Heteroderinae</taxon>
        <taxon>Heterodera</taxon>
    </lineage>
</organism>
<evidence type="ECO:0000313" key="3">
    <source>
        <dbReference type="Proteomes" id="UP001620645"/>
    </source>
</evidence>
<reference evidence="2 3" key="1">
    <citation type="submission" date="2024-10" db="EMBL/GenBank/DDBJ databases">
        <authorList>
            <person name="Kim D."/>
        </authorList>
    </citation>
    <scope>NUCLEOTIDE SEQUENCE [LARGE SCALE GENOMIC DNA]</scope>
    <source>
        <strain evidence="2">Taebaek</strain>
    </source>
</reference>
<proteinExistence type="predicted"/>
<feature type="chain" id="PRO_5044758071" evidence="1">
    <location>
        <begin position="40"/>
        <end position="95"/>
    </location>
</feature>
<accession>A0ABD2K998</accession>
<dbReference type="AlphaFoldDB" id="A0ABD2K998"/>
<evidence type="ECO:0000313" key="2">
    <source>
        <dbReference type="EMBL" id="KAL3099418.1"/>
    </source>
</evidence>
<keyword evidence="1" id="KW-0732">Signal</keyword>
<dbReference type="EMBL" id="JBICCN010000039">
    <property type="protein sequence ID" value="KAL3099418.1"/>
    <property type="molecule type" value="Genomic_DNA"/>
</dbReference>
<gene>
    <name evidence="2" type="ORF">niasHS_002873</name>
</gene>
<comment type="caution">
    <text evidence="2">The sequence shown here is derived from an EMBL/GenBank/DDBJ whole genome shotgun (WGS) entry which is preliminary data.</text>
</comment>
<name>A0ABD2K998_HETSC</name>
<evidence type="ECO:0000256" key="1">
    <source>
        <dbReference type="SAM" id="SignalP"/>
    </source>
</evidence>
<dbReference type="Proteomes" id="UP001620645">
    <property type="component" value="Unassembled WGS sequence"/>
</dbReference>
<sequence length="95" mass="10277">MSSTPSSSSFFIHSHSLIRRLSQFLMLLLLLLVLSPAPAVNLHDQFPKQFAPMTPPPIAAATATPQSLFLHLARRFSGEARTGRGGDTPPRLAGQ</sequence>
<protein>
    <submittedName>
        <fullName evidence="2">Uncharacterized protein</fullName>
    </submittedName>
</protein>